<protein>
    <submittedName>
        <fullName evidence="1">Uncharacterized protein</fullName>
    </submittedName>
</protein>
<comment type="caution">
    <text evidence="1">The sequence shown here is derived from an EMBL/GenBank/DDBJ whole genome shotgun (WGS) entry which is preliminary data.</text>
</comment>
<evidence type="ECO:0000313" key="1">
    <source>
        <dbReference type="EMBL" id="CAD8045582.1"/>
    </source>
</evidence>
<evidence type="ECO:0000313" key="2">
    <source>
        <dbReference type="Proteomes" id="UP000688137"/>
    </source>
</evidence>
<gene>
    <name evidence="1" type="ORF">PPRIM_AZ9-3.1.T0090491</name>
</gene>
<sequence length="105" mass="12903">MSFQFKRNLLNFQLKYLNLNNQQKHSLQLFKKCFELIKNGFSNILRTWNTKYIEKLYVVIDSIMLFNYNLKKGQVNEPRTKMHSPKFFKLRQRSLYNLLFIIFNE</sequence>
<dbReference type="Proteomes" id="UP000688137">
    <property type="component" value="Unassembled WGS sequence"/>
</dbReference>
<dbReference type="AlphaFoldDB" id="A0A8S1JSE0"/>
<accession>A0A8S1JSE0</accession>
<proteinExistence type="predicted"/>
<name>A0A8S1JSE0_PARPR</name>
<dbReference type="EMBL" id="CAJJDM010000006">
    <property type="protein sequence ID" value="CAD8045582.1"/>
    <property type="molecule type" value="Genomic_DNA"/>
</dbReference>
<keyword evidence="2" id="KW-1185">Reference proteome</keyword>
<reference evidence="1" key="1">
    <citation type="submission" date="2021-01" db="EMBL/GenBank/DDBJ databases">
        <authorList>
            <consortium name="Genoscope - CEA"/>
            <person name="William W."/>
        </authorList>
    </citation>
    <scope>NUCLEOTIDE SEQUENCE</scope>
</reference>
<organism evidence="1 2">
    <name type="scientific">Paramecium primaurelia</name>
    <dbReference type="NCBI Taxonomy" id="5886"/>
    <lineage>
        <taxon>Eukaryota</taxon>
        <taxon>Sar</taxon>
        <taxon>Alveolata</taxon>
        <taxon>Ciliophora</taxon>
        <taxon>Intramacronucleata</taxon>
        <taxon>Oligohymenophorea</taxon>
        <taxon>Peniculida</taxon>
        <taxon>Parameciidae</taxon>
        <taxon>Paramecium</taxon>
    </lineage>
</organism>